<evidence type="ECO:0000256" key="2">
    <source>
        <dbReference type="ARBA" id="ARBA00022704"/>
    </source>
</evidence>
<comment type="caution">
    <text evidence="5">The sequence shown here is derived from an EMBL/GenBank/DDBJ whole genome shotgun (WGS) entry which is preliminary data.</text>
</comment>
<sequence length="123" mass="13289">MLIRITRANAGEVIRVRAGDTVELSLPETPSSGFRWLCRLPRGVHLVDDEYRGHGGGEQGHPKRGQVVAGAGPPGAGGVRRLAFDVLDIVDAGRLPLHADLIRPWEQAPRRTLTFVLSAAPNE</sequence>
<reference evidence="6" key="1">
    <citation type="journal article" date="2019" name="Int. J. Syst. Evol. Microbiol.">
        <title>The Global Catalogue of Microorganisms (GCM) 10K type strain sequencing project: providing services to taxonomists for standard genome sequencing and annotation.</title>
        <authorList>
            <consortium name="The Broad Institute Genomics Platform"/>
            <consortium name="The Broad Institute Genome Sequencing Center for Infectious Disease"/>
            <person name="Wu L."/>
            <person name="Ma J."/>
        </authorList>
    </citation>
    <scope>NUCLEOTIDE SEQUENCE [LARGE SCALE GENOMIC DNA]</scope>
    <source>
        <strain evidence="6">JCM 14545</strain>
    </source>
</reference>
<dbReference type="Proteomes" id="UP001501116">
    <property type="component" value="Unassembled WGS sequence"/>
</dbReference>
<evidence type="ECO:0000313" key="6">
    <source>
        <dbReference type="Proteomes" id="UP001501116"/>
    </source>
</evidence>
<feature type="domain" description="Proteinase inhibitor I42 chagasin" evidence="4">
    <location>
        <begin position="16"/>
        <end position="116"/>
    </location>
</feature>
<dbReference type="InterPro" id="IPR036331">
    <property type="entry name" value="Chagasin-like_sf"/>
</dbReference>
<keyword evidence="2" id="KW-0789">Thiol protease inhibitor</keyword>
<evidence type="ECO:0000259" key="4">
    <source>
        <dbReference type="Pfam" id="PF09394"/>
    </source>
</evidence>
<name>A0ABP5DMI7_9PSEU</name>
<dbReference type="EMBL" id="BAAANN010000033">
    <property type="protein sequence ID" value="GAA1980944.1"/>
    <property type="molecule type" value="Genomic_DNA"/>
</dbReference>
<dbReference type="RefSeq" id="WP_344428309.1">
    <property type="nucleotide sequence ID" value="NZ_BAAANN010000033.1"/>
</dbReference>
<protein>
    <recommendedName>
        <fullName evidence="4">Proteinase inhibitor I42 chagasin domain-containing protein</fullName>
    </recommendedName>
</protein>
<dbReference type="SUPFAM" id="SSF141066">
    <property type="entry name" value="ICP-like"/>
    <property type="match status" value="1"/>
</dbReference>
<keyword evidence="1" id="KW-0646">Protease inhibitor</keyword>
<evidence type="ECO:0000256" key="1">
    <source>
        <dbReference type="ARBA" id="ARBA00022690"/>
    </source>
</evidence>
<organism evidence="5 6">
    <name type="scientific">Amycolatopsis minnesotensis</name>
    <dbReference type="NCBI Taxonomy" id="337894"/>
    <lineage>
        <taxon>Bacteria</taxon>
        <taxon>Bacillati</taxon>
        <taxon>Actinomycetota</taxon>
        <taxon>Actinomycetes</taxon>
        <taxon>Pseudonocardiales</taxon>
        <taxon>Pseudonocardiaceae</taxon>
        <taxon>Amycolatopsis</taxon>
    </lineage>
</organism>
<dbReference type="Pfam" id="PF09394">
    <property type="entry name" value="Inhibitor_I42"/>
    <property type="match status" value="1"/>
</dbReference>
<evidence type="ECO:0000256" key="3">
    <source>
        <dbReference type="SAM" id="MobiDB-lite"/>
    </source>
</evidence>
<dbReference type="Gene3D" id="2.60.40.2020">
    <property type="match status" value="1"/>
</dbReference>
<proteinExistence type="predicted"/>
<accession>A0ABP5DMI7</accession>
<dbReference type="InterPro" id="IPR018990">
    <property type="entry name" value="Prot_inh_I42_chagasin"/>
</dbReference>
<gene>
    <name evidence="5" type="ORF">GCM10009754_67150</name>
</gene>
<evidence type="ECO:0000313" key="5">
    <source>
        <dbReference type="EMBL" id="GAA1980944.1"/>
    </source>
</evidence>
<keyword evidence="6" id="KW-1185">Reference proteome</keyword>
<feature type="region of interest" description="Disordered" evidence="3">
    <location>
        <begin position="51"/>
        <end position="72"/>
    </location>
</feature>